<dbReference type="InterPro" id="IPR004481">
    <property type="entry name" value="K/Na/Ca-exchanger"/>
</dbReference>
<feature type="transmembrane region" description="Helical" evidence="5">
    <location>
        <begin position="120"/>
        <end position="138"/>
    </location>
</feature>
<dbReference type="EMBL" id="JAAOCA010000002">
    <property type="protein sequence ID" value="MBD1597370.1"/>
    <property type="molecule type" value="Genomic_DNA"/>
</dbReference>
<feature type="transmembrane region" description="Helical" evidence="5">
    <location>
        <begin position="96"/>
        <end position="114"/>
    </location>
</feature>
<feature type="domain" description="Sodium/calcium exchanger membrane region" evidence="6">
    <location>
        <begin position="5"/>
        <end position="140"/>
    </location>
</feature>
<dbReference type="PANTHER" id="PTHR10846:SF8">
    <property type="entry name" value="INNER MEMBRANE PROTEIN YRBG"/>
    <property type="match status" value="1"/>
</dbReference>
<feature type="transmembrane region" description="Helical" evidence="5">
    <location>
        <begin position="232"/>
        <end position="252"/>
    </location>
</feature>
<evidence type="ECO:0000256" key="4">
    <source>
        <dbReference type="ARBA" id="ARBA00023136"/>
    </source>
</evidence>
<comment type="caution">
    <text evidence="7">The sequence shown here is derived from an EMBL/GenBank/DDBJ whole genome shotgun (WGS) entry which is preliminary data.</text>
</comment>
<name>A0ABR7YW30_9PSED</name>
<feature type="transmembrane region" description="Helical" evidence="5">
    <location>
        <begin position="64"/>
        <end position="84"/>
    </location>
</feature>
<dbReference type="InterPro" id="IPR004837">
    <property type="entry name" value="NaCa_Exmemb"/>
</dbReference>
<feature type="transmembrane region" description="Helical" evidence="5">
    <location>
        <begin position="258"/>
        <end position="277"/>
    </location>
</feature>
<accession>A0ABR7YW30</accession>
<protein>
    <submittedName>
        <fullName evidence="7">Calcium/sodium antiporter</fullName>
    </submittedName>
</protein>
<evidence type="ECO:0000256" key="5">
    <source>
        <dbReference type="SAM" id="Phobius"/>
    </source>
</evidence>
<evidence type="ECO:0000256" key="3">
    <source>
        <dbReference type="ARBA" id="ARBA00022989"/>
    </source>
</evidence>
<keyword evidence="8" id="KW-1185">Reference proteome</keyword>
<feature type="transmembrane region" description="Helical" evidence="5">
    <location>
        <begin position="197"/>
        <end position="220"/>
    </location>
</feature>
<dbReference type="NCBIfam" id="TIGR00367">
    <property type="entry name" value="calcium/sodium antiporter"/>
    <property type="match status" value="1"/>
</dbReference>
<proteinExistence type="predicted"/>
<gene>
    <name evidence="7" type="ORF">HAQ05_01395</name>
</gene>
<evidence type="ECO:0000313" key="7">
    <source>
        <dbReference type="EMBL" id="MBD1597370.1"/>
    </source>
</evidence>
<keyword evidence="3 5" id="KW-1133">Transmembrane helix</keyword>
<evidence type="ECO:0000259" key="6">
    <source>
        <dbReference type="Pfam" id="PF01699"/>
    </source>
</evidence>
<keyword evidence="4 5" id="KW-0472">Membrane</keyword>
<dbReference type="Proteomes" id="UP000805841">
    <property type="component" value="Unassembled WGS sequence"/>
</dbReference>
<feature type="domain" description="Sodium/calcium exchanger membrane region" evidence="6">
    <location>
        <begin position="164"/>
        <end position="300"/>
    </location>
</feature>
<feature type="transmembrane region" description="Helical" evidence="5">
    <location>
        <begin position="289"/>
        <end position="312"/>
    </location>
</feature>
<sequence>MIQGLLGLALMLAGAECLVRAAAGVAARFNLRPLMLGLTMVALGSSAPQMAIALRASAEGAGDVALGSVFGGVIFSVLGTLGLCAVITPLRVSRQVVLNDLPLMFAATALVYALCLNQRLGRAEGAVLLVGLGGYIWMLLGQSRRHGHSWAAQGKPRSLLGPAVLAALGLGGTLLGSRWLIGATLDMATDLGLSERIAGLTAVAICAGLPQMLMSLAAVLRGERDLAVGNVIGSNLFNLLGVLGITALAAPLSVSPNALYFDLPVMLGVTLLAMPLFYAGYRITRLEGLLLLGLYAAYGLHLLAFTFGMPLAGRLEHTLLRALPLLGLVVAVQAWRTWRRRH</sequence>
<organism evidence="7 8">
    <name type="scientific">Pseudomonas typographi</name>
    <dbReference type="NCBI Taxonomy" id="2715964"/>
    <lineage>
        <taxon>Bacteria</taxon>
        <taxon>Pseudomonadati</taxon>
        <taxon>Pseudomonadota</taxon>
        <taxon>Gammaproteobacteria</taxon>
        <taxon>Pseudomonadales</taxon>
        <taxon>Pseudomonadaceae</taxon>
        <taxon>Pseudomonas</taxon>
    </lineage>
</organism>
<feature type="transmembrane region" description="Helical" evidence="5">
    <location>
        <begin position="318"/>
        <end position="338"/>
    </location>
</feature>
<dbReference type="InterPro" id="IPR044880">
    <property type="entry name" value="NCX_ion-bd_dom_sf"/>
</dbReference>
<comment type="subcellular location">
    <subcellularLocation>
        <location evidence="1">Membrane</location>
        <topology evidence="1">Multi-pass membrane protein</topology>
    </subcellularLocation>
</comment>
<evidence type="ECO:0000256" key="1">
    <source>
        <dbReference type="ARBA" id="ARBA00004141"/>
    </source>
</evidence>
<dbReference type="Gene3D" id="1.20.1420.30">
    <property type="entry name" value="NCX, central ion-binding region"/>
    <property type="match status" value="1"/>
</dbReference>
<dbReference type="Pfam" id="PF01699">
    <property type="entry name" value="Na_Ca_ex"/>
    <property type="match status" value="2"/>
</dbReference>
<keyword evidence="2 5" id="KW-0812">Transmembrane</keyword>
<feature type="transmembrane region" description="Helical" evidence="5">
    <location>
        <begin position="159"/>
        <end position="177"/>
    </location>
</feature>
<evidence type="ECO:0000313" key="8">
    <source>
        <dbReference type="Proteomes" id="UP000805841"/>
    </source>
</evidence>
<dbReference type="PANTHER" id="PTHR10846">
    <property type="entry name" value="SODIUM/POTASSIUM/CALCIUM EXCHANGER"/>
    <property type="match status" value="1"/>
</dbReference>
<evidence type="ECO:0000256" key="2">
    <source>
        <dbReference type="ARBA" id="ARBA00022692"/>
    </source>
</evidence>
<reference evidence="7 8" key="1">
    <citation type="journal article" date="2020" name="Insects">
        <title>Bacteria Belonging to Pseudomonas typographi sp. nov. from the Bark Beetle Ips typographus Have Genomic Potential to Aid in the Host Ecology.</title>
        <authorList>
            <person name="Peral-Aranega E."/>
            <person name="Saati-Santamaria Z."/>
            <person name="Kolarik M."/>
            <person name="Rivas R."/>
            <person name="Garcia-Fraile P."/>
        </authorList>
    </citation>
    <scope>NUCLEOTIDE SEQUENCE [LARGE SCALE GENOMIC DNA]</scope>
    <source>
        <strain evidence="7 8">CA3A</strain>
    </source>
</reference>